<dbReference type="EMBL" id="CP018191">
    <property type="protein sequence ID" value="APH55416.1"/>
    <property type="molecule type" value="Genomic_DNA"/>
</dbReference>
<accession>A0AAC9P9B5</accession>
<reference evidence="2" key="1">
    <citation type="submission" date="2016-11" db="EMBL/GenBank/DDBJ databases">
        <title>Comparative genomic and phenotypic analysis of Granulibacter bethesdensis clinical isolates from patients with chronic granulomatous disease.</title>
        <authorList>
            <person name="Zarember K.A."/>
            <person name="Porcella S.F."/>
            <person name="Chu J."/>
            <person name="Ding L."/>
            <person name="Dahlstrom E."/>
            <person name="Barbian K."/>
            <person name="Martens C."/>
            <person name="Sykora L."/>
            <person name="Kramer S."/>
            <person name="Pettinato A.M."/>
            <person name="Hong H."/>
            <person name="Wald G."/>
            <person name="Berg L.J."/>
            <person name="Rogge L.S."/>
            <person name="Greenberg D.E."/>
            <person name="Falcone E.L."/>
            <person name="Neves J.F."/>
            <person name="Simoes M.J."/>
            <person name="Casal M."/>
            <person name="Rodriguez-Lopez F.C."/>
            <person name="Zelazny A."/>
            <person name="Gallin J.I."/>
            <person name="Holland S.M."/>
        </authorList>
    </citation>
    <scope>NUCLEOTIDE SEQUENCE [LARGE SCALE GENOMIC DNA]</scope>
    <source>
        <strain evidence="2">NIH9.1</strain>
    </source>
</reference>
<evidence type="ECO:0008006" key="3">
    <source>
        <dbReference type="Google" id="ProtNLM"/>
    </source>
</evidence>
<dbReference type="Gene3D" id="2.60.120.620">
    <property type="entry name" value="q2cbj1_9rhob like domain"/>
    <property type="match status" value="1"/>
</dbReference>
<dbReference type="InterPro" id="IPR018724">
    <property type="entry name" value="2OG-Fe_dioxygenase"/>
</dbReference>
<dbReference type="GO" id="GO:0051213">
    <property type="term" value="F:dioxygenase activity"/>
    <property type="evidence" value="ECO:0007669"/>
    <property type="project" value="InterPro"/>
</dbReference>
<organism evidence="1 2">
    <name type="scientific">Granulibacter bethesdensis</name>
    <dbReference type="NCBI Taxonomy" id="364410"/>
    <lineage>
        <taxon>Bacteria</taxon>
        <taxon>Pseudomonadati</taxon>
        <taxon>Pseudomonadota</taxon>
        <taxon>Alphaproteobacteria</taxon>
        <taxon>Acetobacterales</taxon>
        <taxon>Acetobacteraceae</taxon>
        <taxon>Granulibacter</taxon>
    </lineage>
</organism>
<protein>
    <recommendedName>
        <fullName evidence="3">2OG-Fe dioxygenase family protein</fullName>
    </recommendedName>
</protein>
<proteinExistence type="predicted"/>
<dbReference type="Proteomes" id="UP000182373">
    <property type="component" value="Chromosome"/>
</dbReference>
<name>A0AAC9P9B5_9PROT</name>
<evidence type="ECO:0000313" key="2">
    <source>
        <dbReference type="Proteomes" id="UP000182373"/>
    </source>
</evidence>
<sequence length="265" mass="29677">MCQHQPGFYCDTAQTTCQRQTSRVPAMFDALTTQLHESGYAFVRSEHATSLLSAFTNGNKAGLSDWAAFADSWNRLAMDTYMADGGRYRRRRHAVFNIVPGQAPERGPHQPHYQGLEYNRLNGGIERWFEPMEDAVASGPTMTCILDFCRSLFDSLMPETGWHVETHQFRIEATAEGGKPTPEGLHRDGVDYVLVLMVRRDNIASGETSIHGDDGTLLGSFTLTEPLDMALVHDRRVYHGVTAVQAIDPALPAYRDVLVVTFRKR</sequence>
<gene>
    <name evidence="1" type="ORF">GbCGDNIH9_2096</name>
</gene>
<evidence type="ECO:0000313" key="1">
    <source>
        <dbReference type="EMBL" id="APH55416.1"/>
    </source>
</evidence>
<dbReference type="AlphaFoldDB" id="A0AAC9P9B5"/>
<dbReference type="Pfam" id="PF10014">
    <property type="entry name" value="2OG-Fe_Oxy_2"/>
    <property type="match status" value="1"/>
</dbReference>